<sequence length="60" mass="6906">MAGKEKDRDAEELFMEGGSDRDIEEDKYEGGGGSDGEEEEEEEKEPSSQFQSRQWPQSYR</sequence>
<reference evidence="2 3" key="1">
    <citation type="journal article" date="2016" name="DNA Res.">
        <title>The draft genome of MD-2 pineapple using hybrid error correction of long reads.</title>
        <authorList>
            <person name="Redwan R.M."/>
            <person name="Saidin A."/>
            <person name="Kumar S.V."/>
        </authorList>
    </citation>
    <scope>NUCLEOTIDE SEQUENCE [LARGE SCALE GENOMIC DNA]</scope>
    <source>
        <strain evidence="3">cv. MD2</strain>
        <tissue evidence="2">Leaf</tissue>
    </source>
</reference>
<proteinExistence type="predicted"/>
<accession>A0A199UNF5</accession>
<feature type="compositionally biased region" description="Polar residues" evidence="1">
    <location>
        <begin position="47"/>
        <end position="60"/>
    </location>
</feature>
<evidence type="ECO:0000256" key="1">
    <source>
        <dbReference type="SAM" id="MobiDB-lite"/>
    </source>
</evidence>
<evidence type="ECO:0000313" key="3">
    <source>
        <dbReference type="Proteomes" id="UP000092600"/>
    </source>
</evidence>
<organism evidence="2 3">
    <name type="scientific">Ananas comosus</name>
    <name type="common">Pineapple</name>
    <name type="synonym">Ananas ananas</name>
    <dbReference type="NCBI Taxonomy" id="4615"/>
    <lineage>
        <taxon>Eukaryota</taxon>
        <taxon>Viridiplantae</taxon>
        <taxon>Streptophyta</taxon>
        <taxon>Embryophyta</taxon>
        <taxon>Tracheophyta</taxon>
        <taxon>Spermatophyta</taxon>
        <taxon>Magnoliopsida</taxon>
        <taxon>Liliopsida</taxon>
        <taxon>Poales</taxon>
        <taxon>Bromeliaceae</taxon>
        <taxon>Bromelioideae</taxon>
        <taxon>Ananas</taxon>
    </lineage>
</organism>
<feature type="compositionally biased region" description="Acidic residues" evidence="1">
    <location>
        <begin position="35"/>
        <end position="44"/>
    </location>
</feature>
<dbReference type="EMBL" id="LSRQ01006282">
    <property type="protein sequence ID" value="OAY66372.1"/>
    <property type="molecule type" value="Genomic_DNA"/>
</dbReference>
<name>A0A199UNF5_ANACO</name>
<evidence type="ECO:0000313" key="2">
    <source>
        <dbReference type="EMBL" id="OAY66372.1"/>
    </source>
</evidence>
<comment type="caution">
    <text evidence="2">The sequence shown here is derived from an EMBL/GenBank/DDBJ whole genome shotgun (WGS) entry which is preliminary data.</text>
</comment>
<dbReference type="Proteomes" id="UP000092600">
    <property type="component" value="Unassembled WGS sequence"/>
</dbReference>
<feature type="region of interest" description="Disordered" evidence="1">
    <location>
        <begin position="1"/>
        <end position="60"/>
    </location>
</feature>
<protein>
    <submittedName>
        <fullName evidence="2">Uncharacterized protein</fullName>
    </submittedName>
</protein>
<feature type="compositionally biased region" description="Basic and acidic residues" evidence="1">
    <location>
        <begin position="1"/>
        <end position="11"/>
    </location>
</feature>
<dbReference type="AlphaFoldDB" id="A0A199UNF5"/>
<gene>
    <name evidence="2" type="ORF">ACMD2_24821</name>
</gene>